<dbReference type="GO" id="GO:0042602">
    <property type="term" value="F:riboflavin reductase (NADPH) activity"/>
    <property type="evidence" value="ECO:0007669"/>
    <property type="project" value="TreeGrafter"/>
</dbReference>
<dbReference type="PANTHER" id="PTHR30466:SF11">
    <property type="entry name" value="FLAVIN-DEPENDENT MONOOXYGENASE, REDUCTASE SUBUNIT HSAB"/>
    <property type="match status" value="1"/>
</dbReference>
<dbReference type="InterPro" id="IPR002563">
    <property type="entry name" value="Flavin_Rdtase-like_dom"/>
</dbReference>
<dbReference type="SMART" id="SM00903">
    <property type="entry name" value="Flavin_Reduct"/>
    <property type="match status" value="1"/>
</dbReference>
<proteinExistence type="inferred from homology"/>
<sequence length="175" mass="18765">MDDEAAPAHILAERPTRADEDAYKQLATLAAKSVAVVSAVQGRWDVAVTVTDFLSVSYDPPTMLVSLFSLSRIAEAVVASGRFALSVLAHDQRAIADRLGEPGAPLVGLLDQVPHRRREPGGPALVDGAIVWFDLHVAAVHTAATHLLVIGEVVATSATARWSARPLVRWRSDYQ</sequence>
<dbReference type="OrthoDB" id="9792858at2"/>
<dbReference type="InterPro" id="IPR050268">
    <property type="entry name" value="NADH-dep_flavin_reductase"/>
</dbReference>
<reference evidence="4 5" key="1">
    <citation type="submission" date="2019-01" db="EMBL/GenBank/DDBJ databases">
        <title>Genome sequencing of strain DFW100M-13.</title>
        <authorList>
            <person name="Heo J."/>
            <person name="Kim S.-J."/>
            <person name="Kim J.-S."/>
            <person name="Hong S.-B."/>
            <person name="Kwon S.-W."/>
        </authorList>
    </citation>
    <scope>NUCLEOTIDE SEQUENCE [LARGE SCALE GENOMIC DNA]</scope>
    <source>
        <strain evidence="4 5">DFW100M-13</strain>
    </source>
</reference>
<name>A0A4P6EHD5_9MICO</name>
<evidence type="ECO:0000313" key="5">
    <source>
        <dbReference type="Proteomes" id="UP000293995"/>
    </source>
</evidence>
<dbReference type="InterPro" id="IPR012349">
    <property type="entry name" value="Split_barrel_FMN-bd"/>
</dbReference>
<keyword evidence="2" id="KW-0560">Oxidoreductase</keyword>
<dbReference type="Proteomes" id="UP000293995">
    <property type="component" value="Chromosome"/>
</dbReference>
<protein>
    <submittedName>
        <fullName evidence="4">Flavin reductase</fullName>
    </submittedName>
</protein>
<evidence type="ECO:0000256" key="1">
    <source>
        <dbReference type="ARBA" id="ARBA00008898"/>
    </source>
</evidence>
<dbReference type="KEGG" id="mprt:ET475_14305"/>
<dbReference type="EMBL" id="CP035494">
    <property type="protein sequence ID" value="QAY61882.1"/>
    <property type="molecule type" value="Genomic_DNA"/>
</dbReference>
<dbReference type="GO" id="GO:0010181">
    <property type="term" value="F:FMN binding"/>
    <property type="evidence" value="ECO:0007669"/>
    <property type="project" value="InterPro"/>
</dbReference>
<keyword evidence="5" id="KW-1185">Reference proteome</keyword>
<dbReference type="PANTHER" id="PTHR30466">
    <property type="entry name" value="FLAVIN REDUCTASE"/>
    <property type="match status" value="1"/>
</dbReference>
<evidence type="ECO:0000256" key="2">
    <source>
        <dbReference type="ARBA" id="ARBA00023002"/>
    </source>
</evidence>
<gene>
    <name evidence="4" type="ORF">ET475_14305</name>
</gene>
<evidence type="ECO:0000259" key="3">
    <source>
        <dbReference type="SMART" id="SM00903"/>
    </source>
</evidence>
<feature type="domain" description="Flavin reductase like" evidence="3">
    <location>
        <begin position="29"/>
        <end position="175"/>
    </location>
</feature>
<dbReference type="Pfam" id="PF01613">
    <property type="entry name" value="Flavin_Reduct"/>
    <property type="match status" value="1"/>
</dbReference>
<dbReference type="AlphaFoldDB" id="A0A4P6EHD5"/>
<organism evidence="4 5">
    <name type="scientific">Microbacterium protaetiae</name>
    <dbReference type="NCBI Taxonomy" id="2509458"/>
    <lineage>
        <taxon>Bacteria</taxon>
        <taxon>Bacillati</taxon>
        <taxon>Actinomycetota</taxon>
        <taxon>Actinomycetes</taxon>
        <taxon>Micrococcales</taxon>
        <taxon>Microbacteriaceae</taxon>
        <taxon>Microbacterium</taxon>
    </lineage>
</organism>
<dbReference type="SUPFAM" id="SSF50475">
    <property type="entry name" value="FMN-binding split barrel"/>
    <property type="match status" value="1"/>
</dbReference>
<accession>A0A4P6EHD5</accession>
<comment type="similarity">
    <text evidence="1">Belongs to the non-flavoprotein flavin reductase family.</text>
</comment>
<dbReference type="Gene3D" id="2.30.110.10">
    <property type="entry name" value="Electron Transport, Fmn-binding Protein, Chain A"/>
    <property type="match status" value="1"/>
</dbReference>
<evidence type="ECO:0000313" key="4">
    <source>
        <dbReference type="EMBL" id="QAY61882.1"/>
    </source>
</evidence>